<accession>A0AAJ8BS25</accession>
<dbReference type="AlphaFoldDB" id="A0AAJ8BS25"/>
<sequence length="205" mass="22585">MATFLSSWNILRLSRHTPEAGMQGGGSGFEASSTIDIPRDGWILVSATGVQSQGIDVCHLSDDCVSPPDPIVTRPIRLPDRGISRAWPADVDPILQGIHGARLGTPRVDLRAIPPIYSILLPERFTFPEHRLACPRPPLAESLRIQPRSSSLIGIISHYIALPLASTSVRKKPQNGCIPYWTSLCTTAFPNPWIYLSTSNQFIYY</sequence>
<reference evidence="1" key="1">
    <citation type="submission" date="2025-02" db="EMBL/GenBank/DDBJ databases">
        <authorList>
            <consortium name="NCBI Genome Project"/>
        </authorList>
    </citation>
    <scope>NUCLEOTIDE SEQUENCE</scope>
</reference>
<reference evidence="1" key="2">
    <citation type="submission" date="2025-08" db="UniProtKB">
        <authorList>
            <consortium name="RefSeq"/>
        </authorList>
    </citation>
    <scope>IDENTIFICATION</scope>
</reference>
<organism evidence="1">
    <name type="scientific">Aspergillus niger</name>
    <dbReference type="NCBI Taxonomy" id="5061"/>
    <lineage>
        <taxon>Eukaryota</taxon>
        <taxon>Fungi</taxon>
        <taxon>Dikarya</taxon>
        <taxon>Ascomycota</taxon>
        <taxon>Pezizomycotina</taxon>
        <taxon>Eurotiomycetes</taxon>
        <taxon>Eurotiomycetidae</taxon>
        <taxon>Eurotiales</taxon>
        <taxon>Aspergillaceae</taxon>
        <taxon>Aspergillus</taxon>
        <taxon>Aspergillus subgen. Circumdati</taxon>
    </lineage>
</organism>
<evidence type="ECO:0000313" key="1">
    <source>
        <dbReference type="RefSeq" id="XP_059602832.1"/>
    </source>
</evidence>
<dbReference type="RefSeq" id="XP_059602832.1">
    <property type="nucleotide sequence ID" value="XM_059745476.1"/>
</dbReference>
<name>A0AAJ8BS25_ASPNG</name>
<protein>
    <submittedName>
        <fullName evidence="1">Uncharacterized protein</fullName>
    </submittedName>
</protein>
<gene>
    <name evidence="1" type="ORF">An17g01570</name>
</gene>
<proteinExistence type="predicted"/>
<dbReference type="GeneID" id="84593591"/>
<dbReference type="VEuPathDB" id="FungiDB:An17g01570"/>
<dbReference type="KEGG" id="ang:An17g01570"/>